<dbReference type="EMBL" id="LXQA010071042">
    <property type="protein sequence ID" value="MCI09002.1"/>
    <property type="molecule type" value="Genomic_DNA"/>
</dbReference>
<reference evidence="2 3" key="1">
    <citation type="journal article" date="2018" name="Front. Plant Sci.">
        <title>Red Clover (Trifolium pratense) and Zigzag Clover (T. medium) - A Picture of Genomic Similarities and Differences.</title>
        <authorList>
            <person name="Dluhosova J."/>
            <person name="Istvanek J."/>
            <person name="Nedelnik J."/>
            <person name="Repkova J."/>
        </authorList>
    </citation>
    <scope>NUCLEOTIDE SEQUENCE [LARGE SCALE GENOMIC DNA]</scope>
    <source>
        <strain evidence="3">cv. 10/8</strain>
        <tissue evidence="2">Leaf</tissue>
    </source>
</reference>
<feature type="region of interest" description="Disordered" evidence="1">
    <location>
        <begin position="1"/>
        <end position="25"/>
    </location>
</feature>
<sequence>MLASVTKEEEVPVHEPYVPSDPQVVAPVPLGASMETTMAALSPEPPDSLGAAVIGDPQLLKEVAACQGQGQHDPDEEMKGHQVQGETMYLLETPFDMETGLDILQ</sequence>
<feature type="compositionally biased region" description="Basic and acidic residues" evidence="1">
    <location>
        <begin position="1"/>
        <end position="13"/>
    </location>
</feature>
<evidence type="ECO:0000256" key="1">
    <source>
        <dbReference type="SAM" id="MobiDB-lite"/>
    </source>
</evidence>
<evidence type="ECO:0000313" key="3">
    <source>
        <dbReference type="Proteomes" id="UP000265520"/>
    </source>
</evidence>
<dbReference type="Proteomes" id="UP000265520">
    <property type="component" value="Unassembled WGS sequence"/>
</dbReference>
<dbReference type="AlphaFoldDB" id="A0A392PB67"/>
<proteinExistence type="predicted"/>
<comment type="caution">
    <text evidence="2">The sequence shown here is derived from an EMBL/GenBank/DDBJ whole genome shotgun (WGS) entry which is preliminary data.</text>
</comment>
<protein>
    <submittedName>
        <fullName evidence="2">Uncharacterized protein</fullName>
    </submittedName>
</protein>
<name>A0A392PB67_9FABA</name>
<evidence type="ECO:0000313" key="2">
    <source>
        <dbReference type="EMBL" id="MCI09002.1"/>
    </source>
</evidence>
<organism evidence="2 3">
    <name type="scientific">Trifolium medium</name>
    <dbReference type="NCBI Taxonomy" id="97028"/>
    <lineage>
        <taxon>Eukaryota</taxon>
        <taxon>Viridiplantae</taxon>
        <taxon>Streptophyta</taxon>
        <taxon>Embryophyta</taxon>
        <taxon>Tracheophyta</taxon>
        <taxon>Spermatophyta</taxon>
        <taxon>Magnoliopsida</taxon>
        <taxon>eudicotyledons</taxon>
        <taxon>Gunneridae</taxon>
        <taxon>Pentapetalae</taxon>
        <taxon>rosids</taxon>
        <taxon>fabids</taxon>
        <taxon>Fabales</taxon>
        <taxon>Fabaceae</taxon>
        <taxon>Papilionoideae</taxon>
        <taxon>50 kb inversion clade</taxon>
        <taxon>NPAAA clade</taxon>
        <taxon>Hologalegina</taxon>
        <taxon>IRL clade</taxon>
        <taxon>Trifolieae</taxon>
        <taxon>Trifolium</taxon>
    </lineage>
</organism>
<accession>A0A392PB67</accession>
<keyword evidence="3" id="KW-1185">Reference proteome</keyword>